<gene>
    <name evidence="4" type="ORF">Taro_028750</name>
</gene>
<evidence type="ECO:0000313" key="4">
    <source>
        <dbReference type="EMBL" id="MQL96070.1"/>
    </source>
</evidence>
<keyword evidence="2" id="KW-0418">Kinase</keyword>
<keyword evidence="1" id="KW-0808">Transferase</keyword>
<evidence type="ECO:0000256" key="1">
    <source>
        <dbReference type="ARBA" id="ARBA00022679"/>
    </source>
</evidence>
<evidence type="ECO:0000256" key="2">
    <source>
        <dbReference type="ARBA" id="ARBA00022777"/>
    </source>
</evidence>
<evidence type="ECO:0000313" key="5">
    <source>
        <dbReference type="Proteomes" id="UP000652761"/>
    </source>
</evidence>
<dbReference type="SUPFAM" id="SSF101473">
    <property type="entry name" value="DhaL-like"/>
    <property type="match status" value="2"/>
</dbReference>
<accession>A0A843VR90</accession>
<dbReference type="PANTHER" id="PTHR28629">
    <property type="entry name" value="TRIOKINASE/FMN CYCLASE"/>
    <property type="match status" value="1"/>
</dbReference>
<dbReference type="GO" id="GO:0019563">
    <property type="term" value="P:glycerol catabolic process"/>
    <property type="evidence" value="ECO:0007669"/>
    <property type="project" value="TreeGrafter"/>
</dbReference>
<dbReference type="PROSITE" id="PS51480">
    <property type="entry name" value="DHAL"/>
    <property type="match status" value="1"/>
</dbReference>
<dbReference type="GO" id="GO:0005829">
    <property type="term" value="C:cytosol"/>
    <property type="evidence" value="ECO:0007669"/>
    <property type="project" value="TreeGrafter"/>
</dbReference>
<dbReference type="AlphaFoldDB" id="A0A843VR90"/>
<dbReference type="InterPro" id="IPR036117">
    <property type="entry name" value="DhaL_dom_sf"/>
</dbReference>
<dbReference type="PANTHER" id="PTHR28629:SF4">
    <property type="entry name" value="TRIOKINASE_FMN CYCLASE"/>
    <property type="match status" value="1"/>
</dbReference>
<dbReference type="SMART" id="SM01120">
    <property type="entry name" value="Dak2"/>
    <property type="match status" value="1"/>
</dbReference>
<dbReference type="Gene3D" id="1.25.40.340">
    <property type="match status" value="2"/>
</dbReference>
<protein>
    <recommendedName>
        <fullName evidence="3">DhaL domain-containing protein</fullName>
    </recommendedName>
</protein>
<organism evidence="4 5">
    <name type="scientific">Colocasia esculenta</name>
    <name type="common">Wild taro</name>
    <name type="synonym">Arum esculentum</name>
    <dbReference type="NCBI Taxonomy" id="4460"/>
    <lineage>
        <taxon>Eukaryota</taxon>
        <taxon>Viridiplantae</taxon>
        <taxon>Streptophyta</taxon>
        <taxon>Embryophyta</taxon>
        <taxon>Tracheophyta</taxon>
        <taxon>Spermatophyta</taxon>
        <taxon>Magnoliopsida</taxon>
        <taxon>Liliopsida</taxon>
        <taxon>Araceae</taxon>
        <taxon>Aroideae</taxon>
        <taxon>Colocasieae</taxon>
        <taxon>Colocasia</taxon>
    </lineage>
</organism>
<dbReference type="EMBL" id="NMUH01001872">
    <property type="protein sequence ID" value="MQL96070.1"/>
    <property type="molecule type" value="Genomic_DNA"/>
</dbReference>
<dbReference type="InterPro" id="IPR004007">
    <property type="entry name" value="DhaL_dom"/>
</dbReference>
<comment type="caution">
    <text evidence="4">The sequence shown here is derived from an EMBL/GenBank/DDBJ whole genome shotgun (WGS) entry which is preliminary data.</text>
</comment>
<dbReference type="OrthoDB" id="1743153at2759"/>
<dbReference type="InterPro" id="IPR050861">
    <property type="entry name" value="Dihydroxyacetone_Kinase"/>
</dbReference>
<evidence type="ECO:0000259" key="3">
    <source>
        <dbReference type="PROSITE" id="PS51480"/>
    </source>
</evidence>
<dbReference type="Proteomes" id="UP000652761">
    <property type="component" value="Unassembled WGS sequence"/>
</dbReference>
<sequence length="233" mass="24921">FQSEPVNLYFLVNGLIEQVLTQPQELTKEGFILQAAIEAAANAVTSLKDSLNEWDSKVGDGDCGSTMFRGATAIMEDMKKWYVAVSPFSKQENLMHSKLIANSIVCIAIPISPSMMPLKQSMRLVLQFEGYDIFCKAAYAKLKGSPAGPTSKQWADALEASIAAVSKYGGASAGYRTMLDALIPASTVLKEAGRSSYVSGDVVMTVPDPGAMAAAAWYRAAALAIKNKYSSPS</sequence>
<keyword evidence="5" id="KW-1185">Reference proteome</keyword>
<name>A0A843VR90_COLES</name>
<dbReference type="Pfam" id="PF02734">
    <property type="entry name" value="Dak2"/>
    <property type="match status" value="1"/>
</dbReference>
<feature type="domain" description="DhaL" evidence="3">
    <location>
        <begin position="31"/>
        <end position="223"/>
    </location>
</feature>
<feature type="non-terminal residue" evidence="4">
    <location>
        <position position="1"/>
    </location>
</feature>
<reference evidence="4" key="1">
    <citation type="submission" date="2017-07" db="EMBL/GenBank/DDBJ databases">
        <title>Taro Niue Genome Assembly and Annotation.</title>
        <authorList>
            <person name="Atibalentja N."/>
            <person name="Keating K."/>
            <person name="Fields C.J."/>
        </authorList>
    </citation>
    <scope>NUCLEOTIDE SEQUENCE</scope>
    <source>
        <strain evidence="4">Niue_2</strain>
        <tissue evidence="4">Leaf</tissue>
    </source>
</reference>
<proteinExistence type="predicted"/>
<dbReference type="GO" id="GO:0004371">
    <property type="term" value="F:glycerone kinase activity"/>
    <property type="evidence" value="ECO:0007669"/>
    <property type="project" value="InterPro"/>
</dbReference>